<dbReference type="Gene3D" id="3.40.50.1000">
    <property type="entry name" value="HAD superfamily/HAD-like"/>
    <property type="match status" value="1"/>
</dbReference>
<evidence type="ECO:0000313" key="2">
    <source>
        <dbReference type="Proteomes" id="UP000000557"/>
    </source>
</evidence>
<dbReference type="RefSeq" id="WP_011142932.1">
    <property type="nucleotide sequence ID" value="NC_005125.1"/>
</dbReference>
<proteinExistence type="predicted"/>
<dbReference type="SUPFAM" id="SSF56784">
    <property type="entry name" value="HAD-like"/>
    <property type="match status" value="1"/>
</dbReference>
<protein>
    <submittedName>
        <fullName evidence="1">Gsr2938 protein</fullName>
    </submittedName>
</protein>
<sequence length="72" mass="7584">MAVEALEIDSVQRSQVLFVGDSLRCDILGAKAAGLSTAWINPSGTAHPAADIVVPGLIELEQLLISNPRRST</sequence>
<dbReference type="Proteomes" id="UP000000557">
    <property type="component" value="Chromosome"/>
</dbReference>
<dbReference type="InParanoid" id="Q7NCP0"/>
<dbReference type="EnsemblBacteria" id="BAC90879">
    <property type="protein sequence ID" value="BAC90879"/>
    <property type="gene ID" value="BAC90879"/>
</dbReference>
<dbReference type="HOGENOM" id="CLU_2716732_0_0_3"/>
<reference evidence="1 2" key="2">
    <citation type="journal article" date="2003" name="DNA Res.">
        <title>Complete genome structure of Gloeobacter violaceus PCC 7421, a cyanobacterium that lacks thylakoids (supplement).</title>
        <authorList>
            <person name="Nakamura Y."/>
            <person name="Kaneko T."/>
            <person name="Sato S."/>
            <person name="Mimuro M."/>
            <person name="Miyashita H."/>
            <person name="Tsuchiya T."/>
            <person name="Sasamoto S."/>
            <person name="Watanabe A."/>
            <person name="Kawashima K."/>
            <person name="Kishida Y."/>
            <person name="Kiyokawa C."/>
            <person name="Kohara M."/>
            <person name="Matsumoto M."/>
            <person name="Matsuno A."/>
            <person name="Nakazaki N."/>
            <person name="Shimpo S."/>
            <person name="Takeuchi C."/>
            <person name="Yamada M."/>
            <person name="Tabata S."/>
        </authorList>
    </citation>
    <scope>NUCLEOTIDE SEQUENCE [LARGE SCALE GENOMIC DNA]</scope>
    <source>
        <strain evidence="2">ATCC 29082 / PCC 7421</strain>
    </source>
</reference>
<evidence type="ECO:0000313" key="1">
    <source>
        <dbReference type="EMBL" id="BAC90879.1"/>
    </source>
</evidence>
<gene>
    <name evidence="1" type="ordered locus">gsr2938</name>
</gene>
<keyword evidence="2" id="KW-1185">Reference proteome</keyword>
<dbReference type="EMBL" id="BA000045">
    <property type="protein sequence ID" value="BAC90879.1"/>
    <property type="molecule type" value="Genomic_DNA"/>
</dbReference>
<dbReference type="AlphaFoldDB" id="Q7NCP0"/>
<accession>Q7NCP0</accession>
<dbReference type="InterPro" id="IPR036412">
    <property type="entry name" value="HAD-like_sf"/>
</dbReference>
<dbReference type="eggNOG" id="COG1011">
    <property type="taxonomic scope" value="Bacteria"/>
</dbReference>
<organism evidence="1 2">
    <name type="scientific">Gloeobacter violaceus (strain ATCC 29082 / PCC 7421)</name>
    <dbReference type="NCBI Taxonomy" id="251221"/>
    <lineage>
        <taxon>Bacteria</taxon>
        <taxon>Bacillati</taxon>
        <taxon>Cyanobacteriota</taxon>
        <taxon>Cyanophyceae</taxon>
        <taxon>Gloeobacterales</taxon>
        <taxon>Gloeobacteraceae</taxon>
        <taxon>Gloeobacter</taxon>
    </lineage>
</organism>
<dbReference type="InterPro" id="IPR023214">
    <property type="entry name" value="HAD_sf"/>
</dbReference>
<reference evidence="1 2" key="1">
    <citation type="journal article" date="2003" name="DNA Res.">
        <title>Complete genome structure of Gloeobacter violaceus PCC 7421, a cyanobacterium that lacks thylakoids.</title>
        <authorList>
            <person name="Nakamura Y."/>
            <person name="Kaneko T."/>
            <person name="Sato S."/>
            <person name="Mimuro M."/>
            <person name="Miyashita H."/>
            <person name="Tsuchiya T."/>
            <person name="Sasamoto S."/>
            <person name="Watanabe A."/>
            <person name="Kawashima K."/>
            <person name="Kishida Y."/>
            <person name="Kiyokawa C."/>
            <person name="Kohara M."/>
            <person name="Matsumoto M."/>
            <person name="Matsuno A."/>
            <person name="Nakazaki N."/>
            <person name="Shimpo S."/>
            <person name="Takeuchi C."/>
            <person name="Yamada M."/>
            <person name="Tabata S."/>
        </authorList>
    </citation>
    <scope>NUCLEOTIDE SEQUENCE [LARGE SCALE GENOMIC DNA]</scope>
    <source>
        <strain evidence="2">ATCC 29082 / PCC 7421</strain>
    </source>
</reference>
<dbReference type="STRING" id="251221.gene:10760442"/>
<dbReference type="KEGG" id="gvi:gsr2938"/>
<dbReference type="OrthoDB" id="9809962at2"/>
<dbReference type="Pfam" id="PF13242">
    <property type="entry name" value="Hydrolase_like"/>
    <property type="match status" value="1"/>
</dbReference>
<name>Q7NCP0_GLOVI</name>